<dbReference type="EMBL" id="UHAQ01000003">
    <property type="protein sequence ID" value="SUK81304.1"/>
    <property type="molecule type" value="Genomic_DNA"/>
</dbReference>
<sequence>MKPLHLKLNNFGPFLKEEIDFSKIDNNELFLISGKTGSG</sequence>
<dbReference type="AlphaFoldDB" id="A0A380DY24"/>
<accession>A0A380DY24</accession>
<dbReference type="GO" id="GO:0016887">
    <property type="term" value="F:ATP hydrolysis activity"/>
    <property type="evidence" value="ECO:0007669"/>
    <property type="project" value="InterPro"/>
</dbReference>
<protein>
    <submittedName>
        <fullName evidence="2">Exonuclease SbcC</fullName>
    </submittedName>
</protein>
<dbReference type="Pfam" id="PF13476">
    <property type="entry name" value="AAA_23"/>
    <property type="match status" value="1"/>
</dbReference>
<keyword evidence="2" id="KW-0378">Hydrolase</keyword>
<gene>
    <name evidence="2" type="primary">sbcC_6</name>
    <name evidence="2" type="ORF">NCTC5664_02082</name>
</gene>
<dbReference type="InterPro" id="IPR027417">
    <property type="entry name" value="P-loop_NTPase"/>
</dbReference>
<evidence type="ECO:0000313" key="3">
    <source>
        <dbReference type="Proteomes" id="UP000254502"/>
    </source>
</evidence>
<evidence type="ECO:0000313" key="2">
    <source>
        <dbReference type="EMBL" id="SUK81304.1"/>
    </source>
</evidence>
<keyword evidence="2" id="KW-0540">Nuclease</keyword>
<dbReference type="GO" id="GO:0006302">
    <property type="term" value="P:double-strand break repair"/>
    <property type="evidence" value="ECO:0007669"/>
    <property type="project" value="InterPro"/>
</dbReference>
<organism evidence="2 3">
    <name type="scientific">Staphylococcus aureus</name>
    <dbReference type="NCBI Taxonomy" id="1280"/>
    <lineage>
        <taxon>Bacteria</taxon>
        <taxon>Bacillati</taxon>
        <taxon>Bacillota</taxon>
        <taxon>Bacilli</taxon>
        <taxon>Bacillales</taxon>
        <taxon>Staphylococcaceae</taxon>
        <taxon>Staphylococcus</taxon>
    </lineage>
</organism>
<proteinExistence type="predicted"/>
<dbReference type="GO" id="GO:0004527">
    <property type="term" value="F:exonuclease activity"/>
    <property type="evidence" value="ECO:0007669"/>
    <property type="project" value="UniProtKB-KW"/>
</dbReference>
<name>A0A380DY24_STAAU</name>
<evidence type="ECO:0000259" key="1">
    <source>
        <dbReference type="Pfam" id="PF13476"/>
    </source>
</evidence>
<dbReference type="Gene3D" id="3.40.50.300">
    <property type="entry name" value="P-loop containing nucleotide triphosphate hydrolases"/>
    <property type="match status" value="1"/>
</dbReference>
<dbReference type="Proteomes" id="UP000254502">
    <property type="component" value="Unassembled WGS sequence"/>
</dbReference>
<keyword evidence="2" id="KW-0269">Exonuclease</keyword>
<dbReference type="InterPro" id="IPR038729">
    <property type="entry name" value="Rad50/SbcC_AAA"/>
</dbReference>
<feature type="domain" description="Rad50/SbcC-type AAA" evidence="1">
    <location>
        <begin position="6"/>
        <end position="39"/>
    </location>
</feature>
<reference evidence="2 3" key="1">
    <citation type="submission" date="2018-06" db="EMBL/GenBank/DDBJ databases">
        <authorList>
            <consortium name="Pathogen Informatics"/>
            <person name="Doyle S."/>
        </authorList>
    </citation>
    <scope>NUCLEOTIDE SEQUENCE [LARGE SCALE GENOMIC DNA]</scope>
    <source>
        <strain evidence="2 3">NCTC5664</strain>
    </source>
</reference>